<dbReference type="STRING" id="316067.Geob_1810"/>
<proteinExistence type="predicted"/>
<dbReference type="FunFam" id="3.40.50.880:FF:000033">
    <property type="entry name" value="Glutamine amidotransferase class-I"/>
    <property type="match status" value="1"/>
</dbReference>
<gene>
    <name evidence="2" type="ordered locus">Geob_1810</name>
</gene>
<feature type="domain" description="Glutamine amidotransferase" evidence="1">
    <location>
        <begin position="42"/>
        <end position="179"/>
    </location>
</feature>
<dbReference type="GO" id="GO:0005829">
    <property type="term" value="C:cytosol"/>
    <property type="evidence" value="ECO:0007669"/>
    <property type="project" value="TreeGrafter"/>
</dbReference>
<dbReference type="HOGENOM" id="CLU_054974_3_2_7"/>
<protein>
    <submittedName>
        <fullName evidence="2">Glutamine-dependent amidotransferase, class I</fullName>
    </submittedName>
</protein>
<dbReference type="Pfam" id="PF00117">
    <property type="entry name" value="GATase"/>
    <property type="match status" value="1"/>
</dbReference>
<name>B9M780_GEODF</name>
<evidence type="ECO:0000313" key="2">
    <source>
        <dbReference type="EMBL" id="ACM20168.1"/>
    </source>
</evidence>
<reference evidence="2 3" key="1">
    <citation type="submission" date="2009-01" db="EMBL/GenBank/DDBJ databases">
        <title>Complete sequence of Geobacter sp. FRC-32.</title>
        <authorList>
            <consortium name="US DOE Joint Genome Institute"/>
            <person name="Lucas S."/>
            <person name="Copeland A."/>
            <person name="Lapidus A."/>
            <person name="Glavina del Rio T."/>
            <person name="Dalin E."/>
            <person name="Tice H."/>
            <person name="Bruce D."/>
            <person name="Goodwin L."/>
            <person name="Pitluck S."/>
            <person name="Saunders E."/>
            <person name="Brettin T."/>
            <person name="Detter J.C."/>
            <person name="Han C."/>
            <person name="Larimer F."/>
            <person name="Land M."/>
            <person name="Hauser L."/>
            <person name="Kyrpides N."/>
            <person name="Ovchinnikova G."/>
            <person name="Kostka J."/>
            <person name="Richardson P."/>
        </authorList>
    </citation>
    <scope>NUCLEOTIDE SEQUENCE [LARGE SCALE GENOMIC DNA]</scope>
    <source>
        <strain evidence="3">DSM 22248 / JCM 15807 / FRC-32</strain>
    </source>
</reference>
<dbReference type="CDD" id="cd01741">
    <property type="entry name" value="GATase1_1"/>
    <property type="match status" value="1"/>
</dbReference>
<sequence length="235" mass="25572">MLLVVQNDPRVPLGTYADYLAEAGVPFRTIHPYAGETLPNPAGIGAVIVLGGAMGVHDVDQHPFIAEVEFFIAHVVAKEIPFLGICLGGQFLAHVLGATITSNSPWREKGMLSVTLTESGSADPLFRKIGRQFMTFQWHNDSFAIPDGAELLASSPACPSQAFRFGSNAYGIQFHPEVNRQIIENWSGWTSETRGRRQEFLSIFAAAAAAYNAASHRLLLNFLQLSGLDSKTQTQ</sequence>
<dbReference type="GO" id="GO:0016740">
    <property type="term" value="F:transferase activity"/>
    <property type="evidence" value="ECO:0007669"/>
    <property type="project" value="UniProtKB-KW"/>
</dbReference>
<organism evidence="2 3">
    <name type="scientific">Geotalea daltonii (strain DSM 22248 / JCM 15807 / FRC-32)</name>
    <name type="common">Geobacter daltonii</name>
    <dbReference type="NCBI Taxonomy" id="316067"/>
    <lineage>
        <taxon>Bacteria</taxon>
        <taxon>Pseudomonadati</taxon>
        <taxon>Thermodesulfobacteriota</taxon>
        <taxon>Desulfuromonadia</taxon>
        <taxon>Geobacterales</taxon>
        <taxon>Geobacteraceae</taxon>
        <taxon>Geotalea</taxon>
    </lineage>
</organism>
<keyword evidence="2" id="KW-0808">Transferase</keyword>
<dbReference type="eggNOG" id="COG0518">
    <property type="taxonomic scope" value="Bacteria"/>
</dbReference>
<dbReference type="KEGG" id="geo:Geob_1810"/>
<dbReference type="RefSeq" id="WP_012646897.1">
    <property type="nucleotide sequence ID" value="NC_011979.1"/>
</dbReference>
<keyword evidence="3" id="KW-1185">Reference proteome</keyword>
<evidence type="ECO:0000313" key="3">
    <source>
        <dbReference type="Proteomes" id="UP000007721"/>
    </source>
</evidence>
<dbReference type="PANTHER" id="PTHR42695">
    <property type="entry name" value="GLUTAMINE AMIDOTRANSFERASE YLR126C-RELATED"/>
    <property type="match status" value="1"/>
</dbReference>
<dbReference type="InterPro" id="IPR029062">
    <property type="entry name" value="Class_I_gatase-like"/>
</dbReference>
<dbReference type="EMBL" id="CP001390">
    <property type="protein sequence ID" value="ACM20168.1"/>
    <property type="molecule type" value="Genomic_DNA"/>
</dbReference>
<dbReference type="PANTHER" id="PTHR42695:SF5">
    <property type="entry name" value="GLUTAMINE AMIDOTRANSFERASE YLR126C-RELATED"/>
    <property type="match status" value="1"/>
</dbReference>
<dbReference type="Gene3D" id="3.40.50.880">
    <property type="match status" value="1"/>
</dbReference>
<accession>B9M780</accession>
<dbReference type="Proteomes" id="UP000007721">
    <property type="component" value="Chromosome"/>
</dbReference>
<dbReference type="InterPro" id="IPR044992">
    <property type="entry name" value="ChyE-like"/>
</dbReference>
<dbReference type="SUPFAM" id="SSF52317">
    <property type="entry name" value="Class I glutamine amidotransferase-like"/>
    <property type="match status" value="1"/>
</dbReference>
<evidence type="ECO:0000259" key="1">
    <source>
        <dbReference type="Pfam" id="PF00117"/>
    </source>
</evidence>
<dbReference type="AlphaFoldDB" id="B9M780"/>
<dbReference type="OrthoDB" id="9813383at2"/>
<dbReference type="PROSITE" id="PS51273">
    <property type="entry name" value="GATASE_TYPE_1"/>
    <property type="match status" value="1"/>
</dbReference>
<dbReference type="InterPro" id="IPR017926">
    <property type="entry name" value="GATASE"/>
</dbReference>